<proteinExistence type="predicted"/>
<organism evidence="1">
    <name type="scientific">uncultured Caudovirales phage</name>
    <dbReference type="NCBI Taxonomy" id="2100421"/>
    <lineage>
        <taxon>Viruses</taxon>
        <taxon>Duplodnaviria</taxon>
        <taxon>Heunggongvirae</taxon>
        <taxon>Uroviricota</taxon>
        <taxon>Caudoviricetes</taxon>
        <taxon>Peduoviridae</taxon>
        <taxon>Maltschvirus</taxon>
        <taxon>Maltschvirus maltsch</taxon>
    </lineage>
</organism>
<dbReference type="EMBL" id="LR796937">
    <property type="protein sequence ID" value="CAB4176341.1"/>
    <property type="molecule type" value="Genomic_DNA"/>
</dbReference>
<evidence type="ECO:0000313" key="1">
    <source>
        <dbReference type="EMBL" id="CAB4176341.1"/>
    </source>
</evidence>
<name>A0A6J5Q4A0_9CAUD</name>
<sequence>MPIQQELEELFTDLMTITPLSSKTLYGREAYLDADSREVMSFIERRPRMIQTIEGRTIIASATIYMNDTEIIPSDRLTYADGSQAKIVSIFIPRDELGPHHAEVSVQ</sequence>
<reference evidence="1" key="1">
    <citation type="submission" date="2020-05" db="EMBL/GenBank/DDBJ databases">
        <authorList>
            <person name="Chiriac C."/>
            <person name="Salcher M."/>
            <person name="Ghai R."/>
            <person name="Kavagutti S V."/>
        </authorList>
    </citation>
    <scope>NUCLEOTIDE SEQUENCE</scope>
</reference>
<gene>
    <name evidence="1" type="ORF">UFOVP978_25</name>
</gene>
<protein>
    <submittedName>
        <fullName evidence="1">Uncharacterized protein</fullName>
    </submittedName>
</protein>
<accession>A0A6J5Q4A0</accession>